<organism evidence="1 2">
    <name type="scientific">Thalassotalea agarivorans</name>
    <name type="common">Thalassomonas agarivorans</name>
    <dbReference type="NCBI Taxonomy" id="349064"/>
    <lineage>
        <taxon>Bacteria</taxon>
        <taxon>Pseudomonadati</taxon>
        <taxon>Pseudomonadota</taxon>
        <taxon>Gammaproteobacteria</taxon>
        <taxon>Alteromonadales</taxon>
        <taxon>Colwelliaceae</taxon>
        <taxon>Thalassotalea</taxon>
    </lineage>
</organism>
<protein>
    <recommendedName>
        <fullName evidence="3">KfrA N-terminal DNA-binding domain-containing protein</fullName>
    </recommendedName>
</protein>
<dbReference type="OrthoDB" id="6314559at2"/>
<name>A0A1I0FH72_THASX</name>
<accession>A0A1I0FH72</accession>
<gene>
    <name evidence="1" type="ORF">SAMN05660429_02110</name>
</gene>
<dbReference type="Proteomes" id="UP000199308">
    <property type="component" value="Unassembled WGS sequence"/>
</dbReference>
<evidence type="ECO:0000313" key="2">
    <source>
        <dbReference type="Proteomes" id="UP000199308"/>
    </source>
</evidence>
<proteinExistence type="predicted"/>
<dbReference type="AlphaFoldDB" id="A0A1I0FH72"/>
<evidence type="ECO:0008006" key="3">
    <source>
        <dbReference type="Google" id="ProtNLM"/>
    </source>
</evidence>
<sequence>MTSINDIHQIANKLKNEGKQPTTALVKSRVTGNVPLPTIIQAMKSWQHEPDNIATNAPVAEKQTVEEASTGSDSDILSQILNRLTAIEDRISRMEAQLKK</sequence>
<dbReference type="EMBL" id="FOHK01000009">
    <property type="protein sequence ID" value="SET56882.1"/>
    <property type="molecule type" value="Genomic_DNA"/>
</dbReference>
<evidence type="ECO:0000313" key="1">
    <source>
        <dbReference type="EMBL" id="SET56882.1"/>
    </source>
</evidence>
<keyword evidence="2" id="KW-1185">Reference proteome</keyword>
<reference evidence="1 2" key="1">
    <citation type="submission" date="2016-10" db="EMBL/GenBank/DDBJ databases">
        <authorList>
            <person name="de Groot N.N."/>
        </authorList>
    </citation>
    <scope>NUCLEOTIDE SEQUENCE [LARGE SCALE GENOMIC DNA]</scope>
    <source>
        <strain evidence="1 2">DSM 19706</strain>
    </source>
</reference>
<dbReference type="RefSeq" id="WP_093329968.1">
    <property type="nucleotide sequence ID" value="NZ_AP027363.1"/>
</dbReference>